<feature type="domain" description="Fe2OG dioxygenase" evidence="3">
    <location>
        <begin position="742"/>
        <end position="869"/>
    </location>
</feature>
<dbReference type="EMBL" id="ML978154">
    <property type="protein sequence ID" value="KAF2036426.1"/>
    <property type="molecule type" value="Genomic_DNA"/>
</dbReference>
<reference evidence="4" key="1">
    <citation type="journal article" date="2020" name="Stud. Mycol.">
        <title>101 Dothideomycetes genomes: a test case for predicting lifestyles and emergence of pathogens.</title>
        <authorList>
            <person name="Haridas S."/>
            <person name="Albert R."/>
            <person name="Binder M."/>
            <person name="Bloem J."/>
            <person name="Labutti K."/>
            <person name="Salamov A."/>
            <person name="Andreopoulos B."/>
            <person name="Baker S."/>
            <person name="Barry K."/>
            <person name="Bills G."/>
            <person name="Bluhm B."/>
            <person name="Cannon C."/>
            <person name="Castanera R."/>
            <person name="Culley D."/>
            <person name="Daum C."/>
            <person name="Ezra D."/>
            <person name="Gonzalez J."/>
            <person name="Henrissat B."/>
            <person name="Kuo A."/>
            <person name="Liang C."/>
            <person name="Lipzen A."/>
            <person name="Lutzoni F."/>
            <person name="Magnuson J."/>
            <person name="Mondo S."/>
            <person name="Nolan M."/>
            <person name="Ohm R."/>
            <person name="Pangilinan J."/>
            <person name="Park H.-J."/>
            <person name="Ramirez L."/>
            <person name="Alfaro M."/>
            <person name="Sun H."/>
            <person name="Tritt A."/>
            <person name="Yoshinaga Y."/>
            <person name="Zwiers L.-H."/>
            <person name="Turgeon B."/>
            <person name="Goodwin S."/>
            <person name="Spatafora J."/>
            <person name="Crous P."/>
            <person name="Grigoriev I."/>
        </authorList>
    </citation>
    <scope>NUCLEOTIDE SEQUENCE</scope>
    <source>
        <strain evidence="4">CBS 110217</strain>
    </source>
</reference>
<dbReference type="InterPro" id="IPR036380">
    <property type="entry name" value="Isochorismatase-like_sf"/>
</dbReference>
<dbReference type="Pfam" id="PF13532">
    <property type="entry name" value="2OG-FeII_Oxy_2"/>
    <property type="match status" value="1"/>
</dbReference>
<proteinExistence type="inferred from homology"/>
<dbReference type="Pfam" id="PF00857">
    <property type="entry name" value="Isochorismatase"/>
    <property type="match status" value="2"/>
</dbReference>
<accession>A0A9P4HNY4</accession>
<dbReference type="Pfam" id="PF13410">
    <property type="entry name" value="GST_C_2"/>
    <property type="match status" value="1"/>
</dbReference>
<dbReference type="GO" id="GO:0006307">
    <property type="term" value="P:DNA alkylation repair"/>
    <property type="evidence" value="ECO:0007669"/>
    <property type="project" value="InterPro"/>
</dbReference>
<evidence type="ECO:0000259" key="3">
    <source>
        <dbReference type="PROSITE" id="PS51471"/>
    </source>
</evidence>
<feature type="compositionally biased region" description="Basic and acidic residues" evidence="2">
    <location>
        <begin position="801"/>
        <end position="811"/>
    </location>
</feature>
<dbReference type="InterPro" id="IPR005123">
    <property type="entry name" value="Oxoglu/Fe-dep_dioxygenase_dom"/>
</dbReference>
<dbReference type="SUPFAM" id="SSF52499">
    <property type="entry name" value="Isochorismatase-like hydrolases"/>
    <property type="match status" value="1"/>
</dbReference>
<dbReference type="SUPFAM" id="SSF47616">
    <property type="entry name" value="GST C-terminal domain-like"/>
    <property type="match status" value="1"/>
</dbReference>
<feature type="compositionally biased region" description="Basic and acidic residues" evidence="2">
    <location>
        <begin position="534"/>
        <end position="544"/>
    </location>
</feature>
<dbReference type="Gene3D" id="1.20.1050.10">
    <property type="match status" value="1"/>
</dbReference>
<organism evidence="4 5">
    <name type="scientific">Setomelanomma holmii</name>
    <dbReference type="NCBI Taxonomy" id="210430"/>
    <lineage>
        <taxon>Eukaryota</taxon>
        <taxon>Fungi</taxon>
        <taxon>Dikarya</taxon>
        <taxon>Ascomycota</taxon>
        <taxon>Pezizomycotina</taxon>
        <taxon>Dothideomycetes</taxon>
        <taxon>Pleosporomycetidae</taxon>
        <taxon>Pleosporales</taxon>
        <taxon>Pleosporineae</taxon>
        <taxon>Phaeosphaeriaceae</taxon>
        <taxon>Setomelanomma</taxon>
    </lineage>
</organism>
<feature type="region of interest" description="Disordered" evidence="2">
    <location>
        <begin position="787"/>
        <end position="816"/>
    </location>
</feature>
<feature type="compositionally biased region" description="Basic and acidic residues" evidence="2">
    <location>
        <begin position="510"/>
        <end position="527"/>
    </location>
</feature>
<dbReference type="Proteomes" id="UP000799777">
    <property type="component" value="Unassembled WGS sequence"/>
</dbReference>
<comment type="similarity">
    <text evidence="1">Belongs to the isochorismatase family.</text>
</comment>
<dbReference type="AlphaFoldDB" id="A0A9P4HNY4"/>
<feature type="compositionally biased region" description="Polar residues" evidence="2">
    <location>
        <begin position="545"/>
        <end position="559"/>
    </location>
</feature>
<feature type="compositionally biased region" description="Basic residues" evidence="2">
    <location>
        <begin position="402"/>
        <end position="417"/>
    </location>
</feature>
<feature type="compositionally biased region" description="Polar residues" evidence="2">
    <location>
        <begin position="493"/>
        <end position="505"/>
    </location>
</feature>
<evidence type="ECO:0000256" key="2">
    <source>
        <dbReference type="SAM" id="MobiDB-lite"/>
    </source>
</evidence>
<dbReference type="InterPro" id="IPR036282">
    <property type="entry name" value="Glutathione-S-Trfase_C_sf"/>
</dbReference>
<dbReference type="Gene3D" id="2.60.120.590">
    <property type="entry name" value="Alpha-ketoglutarate-dependent dioxygenase AlkB-like"/>
    <property type="match status" value="1"/>
</dbReference>
<dbReference type="CDD" id="cd00299">
    <property type="entry name" value="GST_C_family"/>
    <property type="match status" value="1"/>
</dbReference>
<dbReference type="PROSITE" id="PS51471">
    <property type="entry name" value="FE2OG_OXY"/>
    <property type="match status" value="1"/>
</dbReference>
<dbReference type="PANTHER" id="PTHR31212">
    <property type="entry name" value="ALPHA-KETOGLUTARATE-DEPENDENT DIOXYGENASE ALKB HOMOLOG 3"/>
    <property type="match status" value="1"/>
</dbReference>
<dbReference type="OrthoDB" id="445341at2759"/>
<dbReference type="Gene3D" id="3.40.50.850">
    <property type="entry name" value="Isochorismatase-like"/>
    <property type="match status" value="1"/>
</dbReference>
<evidence type="ECO:0000256" key="1">
    <source>
        <dbReference type="ARBA" id="ARBA00006336"/>
    </source>
</evidence>
<comment type="caution">
    <text evidence="4">The sequence shown here is derived from an EMBL/GenBank/DDBJ whole genome shotgun (WGS) entry which is preliminary data.</text>
</comment>
<keyword evidence="5" id="KW-1185">Reference proteome</keyword>
<feature type="region of interest" description="Disordered" evidence="2">
    <location>
        <begin position="284"/>
        <end position="342"/>
    </location>
</feature>
<evidence type="ECO:0000313" key="5">
    <source>
        <dbReference type="Proteomes" id="UP000799777"/>
    </source>
</evidence>
<feature type="compositionally biased region" description="Basic and acidic residues" evidence="2">
    <location>
        <begin position="388"/>
        <end position="401"/>
    </location>
</feature>
<dbReference type="InterPro" id="IPR027450">
    <property type="entry name" value="AlkB-like"/>
</dbReference>
<feature type="region of interest" description="Disordered" evidence="2">
    <location>
        <begin position="385"/>
        <end position="623"/>
    </location>
</feature>
<protein>
    <recommendedName>
        <fullName evidence="3">Fe2OG dioxygenase domain-containing protein</fullName>
    </recommendedName>
</protein>
<dbReference type="SUPFAM" id="SSF51197">
    <property type="entry name" value="Clavaminate synthase-like"/>
    <property type="match status" value="1"/>
</dbReference>
<name>A0A9P4HNY4_9PLEO</name>
<sequence length="1145" mass="126855">MVSKMSSLMDLVSQNQPRFETHQALLVIGMQNDFIQPDGRLPVSTKNGYLDRIQNLIPKFRELNGNVIWVQTLYETDRIANDANTGEGDALVVGGLIDGDESSTEAEEMIKDLPPEKSKSKHKQRALDLLKRVSARRKTIPQEVAVASAEQDDELFLLKSEKKSPACVPDTHGAQFADVIAMQFELPADMVIKTTNYSAFQGTSLLMTLRAKLVTELYICGCITNVSVLATVIDAARHGVKINVIEDCLGYRKQSRHELALKRMDEFFDAYLVDSTEILARERPVAIEKKSTSPNGSRKGSRDTEKPAEAMMGRLSLNDVDARPSSRPQSIRSPTKVLTGGQRKLSLVSVAESRKALNTPAVIEPVPEPSDEQFADNLVRGATVAGAQEKEQNGEKEEPKLVTKKIRMRSKGRKKKKKAEEEEPKDVTKAEAANVEASTTANQGTAAAAQPVVVPSTATEPTKPLPPSAPESRRSSVLSKAESVLNLRERVNRQQSLKTAASQPVLSGKAETKEKEKDRESWSDRVRLSLSRAPKSEGASDSKNRGSIVSTKAPSTPSRIESRPVSIAAQSIAEVPATPTKVPEAKPQEIPEPRSQKPTEPQTPTRPVPAIGASSEKSSSIARNSKLQSLANLPVLGPGDTIAEGDSRVIHEFFPSDLTHPTDPSKPLRDLVFAQLHSEVKWQKMMHQQGEVPRLVCCQGEFGDDGSMPVYRHPADQSLPLLHFSPKVQLIRKQAEQLVGHPLNHVLMQLYRSGNDYISEHSDKTLDVVKGSSIVNVCFGAQRTMRLRTKKAAKPPSETASEDKQKEEDSQRATQRVPMPHNSMFILGLKSNEKWLHGIMADKRLPAERSSAELDYNGMRISLTFRHIGTFLDARESTIWGQGATAKEQRDAADVINGDEEEGERMIRAFSKENHGAEFDWDQHYGAGFDVLHLHSAPTDLPILFAINSSIETKQTQLGLHAANVKFTTVDPPGLDQEDAHVVFRDNDRAHTEVTNPRAILMYIDRYYPLDTSSASKPVTANAYPIILLAAGILKAWRNYDVFTEEFANLMQVLEERLEMDGGPFIAGKRFSTADCFVWPILDEVLDKWAGWEEERFKGLAEWYRMTWKKKACVKKLREKLPEDKQKEVVGVAKVDEGTAEGGKD</sequence>
<feature type="compositionally biased region" description="Low complexity" evidence="2">
    <location>
        <begin position="323"/>
        <end position="334"/>
    </location>
</feature>
<dbReference type="InterPro" id="IPR000868">
    <property type="entry name" value="Isochorismatase-like_dom"/>
</dbReference>
<feature type="compositionally biased region" description="Low complexity" evidence="2">
    <location>
        <begin position="437"/>
        <end position="449"/>
    </location>
</feature>
<dbReference type="InterPro" id="IPR032854">
    <property type="entry name" value="ALKBH3"/>
</dbReference>
<dbReference type="InterPro" id="IPR037151">
    <property type="entry name" value="AlkB-like_sf"/>
</dbReference>
<dbReference type="CDD" id="cd00431">
    <property type="entry name" value="cysteine_hydrolases"/>
    <property type="match status" value="1"/>
</dbReference>
<evidence type="ECO:0000313" key="4">
    <source>
        <dbReference type="EMBL" id="KAF2036426.1"/>
    </source>
</evidence>
<feature type="compositionally biased region" description="Basic and acidic residues" evidence="2">
    <location>
        <begin position="583"/>
        <end position="597"/>
    </location>
</feature>
<dbReference type="GO" id="GO:0051213">
    <property type="term" value="F:dioxygenase activity"/>
    <property type="evidence" value="ECO:0007669"/>
    <property type="project" value="InterPro"/>
</dbReference>
<gene>
    <name evidence="4" type="ORF">EK21DRAFT_52066</name>
</gene>
<dbReference type="PANTHER" id="PTHR31212:SF5">
    <property type="entry name" value="ISOCHORISMATASE FAMILY PROTEIN FAMILY (AFU_ORTHOLOGUE AFUA_3G14500)"/>
    <property type="match status" value="1"/>
</dbReference>